<dbReference type="EMBL" id="CADCXU010032678">
    <property type="protein sequence ID" value="CAB0018348.1"/>
    <property type="molecule type" value="Genomic_DNA"/>
</dbReference>
<feature type="non-terminal residue" evidence="1">
    <location>
        <position position="72"/>
    </location>
</feature>
<reference evidence="1 2" key="1">
    <citation type="submission" date="2020-02" db="EMBL/GenBank/DDBJ databases">
        <authorList>
            <person name="Ferguson B K."/>
        </authorList>
    </citation>
    <scope>NUCLEOTIDE SEQUENCE [LARGE SCALE GENOMIC DNA]</scope>
</reference>
<dbReference type="AlphaFoldDB" id="A0A6H5HNM8"/>
<evidence type="ECO:0000313" key="2">
    <source>
        <dbReference type="Proteomes" id="UP000479000"/>
    </source>
</evidence>
<protein>
    <submittedName>
        <fullName evidence="1">Uncharacterized protein</fullName>
    </submittedName>
</protein>
<evidence type="ECO:0000313" key="1">
    <source>
        <dbReference type="EMBL" id="CAB0018348.1"/>
    </source>
</evidence>
<sequence>MKCLFVIGRGEAEGIAPRRDLVHFNNHYELFPQVQLPRSSVTFQLLHGRGMDTRKNIFEGDRGSQDVFVLGE</sequence>
<proteinExistence type="predicted"/>
<name>A0A6H5HNM8_9HEMI</name>
<accession>A0A6H5HNM8</accession>
<organism evidence="1 2">
    <name type="scientific">Nesidiocoris tenuis</name>
    <dbReference type="NCBI Taxonomy" id="355587"/>
    <lineage>
        <taxon>Eukaryota</taxon>
        <taxon>Metazoa</taxon>
        <taxon>Ecdysozoa</taxon>
        <taxon>Arthropoda</taxon>
        <taxon>Hexapoda</taxon>
        <taxon>Insecta</taxon>
        <taxon>Pterygota</taxon>
        <taxon>Neoptera</taxon>
        <taxon>Paraneoptera</taxon>
        <taxon>Hemiptera</taxon>
        <taxon>Heteroptera</taxon>
        <taxon>Panheteroptera</taxon>
        <taxon>Cimicomorpha</taxon>
        <taxon>Miridae</taxon>
        <taxon>Dicyphina</taxon>
        <taxon>Nesidiocoris</taxon>
    </lineage>
</organism>
<keyword evidence="2" id="KW-1185">Reference proteome</keyword>
<dbReference type="Proteomes" id="UP000479000">
    <property type="component" value="Unassembled WGS sequence"/>
</dbReference>
<gene>
    <name evidence="1" type="ORF">NTEN_LOCUS22257</name>
</gene>